<proteinExistence type="inferred from homology"/>
<dbReference type="SUPFAM" id="SSF53850">
    <property type="entry name" value="Periplasmic binding protein-like II"/>
    <property type="match status" value="1"/>
</dbReference>
<comment type="caution">
    <text evidence="6">The sequence shown here is derived from an EMBL/GenBank/DDBJ whole genome shotgun (WGS) entry which is preliminary data.</text>
</comment>
<dbReference type="PROSITE" id="PS50931">
    <property type="entry name" value="HTH_LYSR"/>
    <property type="match status" value="1"/>
</dbReference>
<evidence type="ECO:0000256" key="4">
    <source>
        <dbReference type="ARBA" id="ARBA00023163"/>
    </source>
</evidence>
<dbReference type="Proteomes" id="UP001276564">
    <property type="component" value="Unassembled WGS sequence"/>
</dbReference>
<dbReference type="Pfam" id="PF00126">
    <property type="entry name" value="HTH_1"/>
    <property type="match status" value="1"/>
</dbReference>
<dbReference type="CDD" id="cd05466">
    <property type="entry name" value="PBP2_LTTR_substrate"/>
    <property type="match status" value="1"/>
</dbReference>
<dbReference type="InterPro" id="IPR005119">
    <property type="entry name" value="LysR_subst-bd"/>
</dbReference>
<evidence type="ECO:0000259" key="5">
    <source>
        <dbReference type="PROSITE" id="PS50931"/>
    </source>
</evidence>
<name>A0ABU5AMJ9_9HYPH</name>
<accession>A0ABU5AMJ9</accession>
<dbReference type="Pfam" id="PF03466">
    <property type="entry name" value="LysR_substrate"/>
    <property type="match status" value="1"/>
</dbReference>
<dbReference type="InterPro" id="IPR000847">
    <property type="entry name" value="LysR_HTH_N"/>
</dbReference>
<keyword evidence="2" id="KW-0805">Transcription regulation</keyword>
<feature type="domain" description="HTH lysR-type" evidence="5">
    <location>
        <begin position="1"/>
        <end position="60"/>
    </location>
</feature>
<keyword evidence="7" id="KW-1185">Reference proteome</keyword>
<dbReference type="Gene3D" id="3.40.190.290">
    <property type="match status" value="1"/>
</dbReference>
<dbReference type="SUPFAM" id="SSF46785">
    <property type="entry name" value="Winged helix' DNA-binding domain"/>
    <property type="match status" value="1"/>
</dbReference>
<comment type="similarity">
    <text evidence="1">Belongs to the LysR transcriptional regulatory family.</text>
</comment>
<keyword evidence="4" id="KW-0804">Transcription</keyword>
<gene>
    <name evidence="6" type="ORF">RFM23_12845</name>
</gene>
<protein>
    <submittedName>
        <fullName evidence="6">LysR family transcriptional regulator</fullName>
    </submittedName>
</protein>
<organism evidence="6 7">
    <name type="scientific">Mesorhizobium abyssinicae</name>
    <dbReference type="NCBI Taxonomy" id="1209958"/>
    <lineage>
        <taxon>Bacteria</taxon>
        <taxon>Pseudomonadati</taxon>
        <taxon>Pseudomonadota</taxon>
        <taxon>Alphaproteobacteria</taxon>
        <taxon>Hyphomicrobiales</taxon>
        <taxon>Phyllobacteriaceae</taxon>
        <taxon>Mesorhizobium</taxon>
    </lineage>
</organism>
<sequence length="303" mass="32826">MPLITQAARVLEMVARYGSIRRAAERVNSAPSAVNRQILNLEAELGTPLFERLPRGMRMTEAGKVVVERIRVWQLENQRVLASVGNLKGHPGGHIRVGLMECLAAEFLPQAFSGLRLEHPGASLHATVGGTAEIARQLTADEIDLAITFNAPRDAGLKIVHETRFEMGVVMRPDHPLADQAEVHVNDLFDHPLIIADNSLTIGPVVDDMLERSRRPPIRTVTTNSVTMLKTMVAQGMGISILTSIDVFSEVRAGSLGFRPLAGARMVELLSVAARDVKALNPATRDLAHIIGATLESLSLTGP</sequence>
<dbReference type="Gene3D" id="1.10.10.10">
    <property type="entry name" value="Winged helix-like DNA-binding domain superfamily/Winged helix DNA-binding domain"/>
    <property type="match status" value="1"/>
</dbReference>
<evidence type="ECO:0000256" key="3">
    <source>
        <dbReference type="ARBA" id="ARBA00023125"/>
    </source>
</evidence>
<dbReference type="InterPro" id="IPR036388">
    <property type="entry name" value="WH-like_DNA-bd_sf"/>
</dbReference>
<dbReference type="PANTHER" id="PTHR30419">
    <property type="entry name" value="HTH-TYPE TRANSCRIPTIONAL REGULATOR YBHD"/>
    <property type="match status" value="1"/>
</dbReference>
<dbReference type="EMBL" id="JAVIIP010000006">
    <property type="protein sequence ID" value="MDX8538507.1"/>
    <property type="molecule type" value="Genomic_DNA"/>
</dbReference>
<dbReference type="InterPro" id="IPR036390">
    <property type="entry name" value="WH_DNA-bd_sf"/>
</dbReference>
<evidence type="ECO:0000256" key="1">
    <source>
        <dbReference type="ARBA" id="ARBA00009437"/>
    </source>
</evidence>
<evidence type="ECO:0000313" key="6">
    <source>
        <dbReference type="EMBL" id="MDX8538507.1"/>
    </source>
</evidence>
<dbReference type="InterPro" id="IPR050950">
    <property type="entry name" value="HTH-type_LysR_regulators"/>
</dbReference>
<keyword evidence="3" id="KW-0238">DNA-binding</keyword>
<dbReference type="PANTHER" id="PTHR30419:SF8">
    <property type="entry name" value="NITROGEN ASSIMILATION TRANSCRIPTIONAL ACTIVATOR-RELATED"/>
    <property type="match status" value="1"/>
</dbReference>
<reference evidence="6 7" key="1">
    <citation type="submission" date="2023-08" db="EMBL/GenBank/DDBJ databases">
        <title>Implementing the SeqCode for naming new Mesorhizobium species isolated from Vachellia karroo root nodules.</title>
        <authorList>
            <person name="Van Lill M."/>
        </authorList>
    </citation>
    <scope>NUCLEOTIDE SEQUENCE [LARGE SCALE GENOMIC DNA]</scope>
    <source>
        <strain evidence="6 7">VK4B</strain>
    </source>
</reference>
<evidence type="ECO:0000256" key="2">
    <source>
        <dbReference type="ARBA" id="ARBA00023015"/>
    </source>
</evidence>
<evidence type="ECO:0000313" key="7">
    <source>
        <dbReference type="Proteomes" id="UP001276564"/>
    </source>
</evidence>
<dbReference type="RefSeq" id="WP_320320463.1">
    <property type="nucleotide sequence ID" value="NZ_JAVIIP010000006.1"/>
</dbReference>